<dbReference type="Pfam" id="PF01370">
    <property type="entry name" value="Epimerase"/>
    <property type="match status" value="1"/>
</dbReference>
<dbReference type="RefSeq" id="WP_116694659.1">
    <property type="nucleotide sequence ID" value="NZ_QEHR01000006.1"/>
</dbReference>
<evidence type="ECO:0000313" key="3">
    <source>
        <dbReference type="Proteomes" id="UP000245962"/>
    </source>
</evidence>
<dbReference type="GO" id="GO:0004029">
    <property type="term" value="F:aldehyde dehydrogenase (NAD+) activity"/>
    <property type="evidence" value="ECO:0007669"/>
    <property type="project" value="TreeGrafter"/>
</dbReference>
<gene>
    <name evidence="2" type="ORF">DDV96_10170</name>
</gene>
<feature type="domain" description="NAD-dependent epimerase/dehydratase" evidence="1">
    <location>
        <begin position="2"/>
        <end position="231"/>
    </location>
</feature>
<dbReference type="PANTHER" id="PTHR48079:SF6">
    <property type="entry name" value="NAD(P)-BINDING DOMAIN-CONTAINING PROTEIN-RELATED"/>
    <property type="match status" value="1"/>
</dbReference>
<dbReference type="GO" id="GO:0005737">
    <property type="term" value="C:cytoplasm"/>
    <property type="evidence" value="ECO:0007669"/>
    <property type="project" value="TreeGrafter"/>
</dbReference>
<organism evidence="2 3">
    <name type="scientific">Marixanthomonas spongiae</name>
    <dbReference type="NCBI Taxonomy" id="2174845"/>
    <lineage>
        <taxon>Bacteria</taxon>
        <taxon>Pseudomonadati</taxon>
        <taxon>Bacteroidota</taxon>
        <taxon>Flavobacteriia</taxon>
        <taxon>Flavobacteriales</taxon>
        <taxon>Flavobacteriaceae</taxon>
        <taxon>Marixanthomonas</taxon>
    </lineage>
</organism>
<reference evidence="2 3" key="1">
    <citation type="submission" date="2018-04" db="EMBL/GenBank/DDBJ databases">
        <title>Marixanthomonas spongiae HN-E44 sp. nov., isolated from a marine sponge.</title>
        <authorList>
            <person name="Luo L."/>
            <person name="Zhuang L."/>
        </authorList>
    </citation>
    <scope>NUCLEOTIDE SEQUENCE [LARGE SCALE GENOMIC DNA]</scope>
    <source>
        <strain evidence="2 3">HN-E44</strain>
    </source>
</reference>
<dbReference type="InterPro" id="IPR001509">
    <property type="entry name" value="Epimerase_deHydtase"/>
</dbReference>
<dbReference type="InterPro" id="IPR036291">
    <property type="entry name" value="NAD(P)-bd_dom_sf"/>
</dbReference>
<evidence type="ECO:0000313" key="2">
    <source>
        <dbReference type="EMBL" id="PVW14170.1"/>
    </source>
</evidence>
<proteinExistence type="predicted"/>
<name>A0A2U0HZK3_9FLAO</name>
<protein>
    <submittedName>
        <fullName evidence="2">NAD-dependent epimerase</fullName>
    </submittedName>
</protein>
<dbReference type="OrthoDB" id="596910at2"/>
<keyword evidence="3" id="KW-1185">Reference proteome</keyword>
<dbReference type="Proteomes" id="UP000245962">
    <property type="component" value="Unassembled WGS sequence"/>
</dbReference>
<dbReference type="Gene3D" id="3.40.50.720">
    <property type="entry name" value="NAD(P)-binding Rossmann-like Domain"/>
    <property type="match status" value="1"/>
</dbReference>
<dbReference type="EMBL" id="QEHR01000006">
    <property type="protein sequence ID" value="PVW14170.1"/>
    <property type="molecule type" value="Genomic_DNA"/>
</dbReference>
<comment type="caution">
    <text evidence="2">The sequence shown here is derived from an EMBL/GenBank/DDBJ whole genome shotgun (WGS) entry which is preliminary data.</text>
</comment>
<dbReference type="PANTHER" id="PTHR48079">
    <property type="entry name" value="PROTEIN YEEZ"/>
    <property type="match status" value="1"/>
</dbReference>
<sequence length="337" mass="37512">MILVTGGTGLVGSHLLYFLLKENKKVRAIHRKSSDLQAVKKIFRYYAAADEAETLFNKIEWQVANITDIPALTDAFKGITHVYHAAAYISFDPKHYKKLKKANVEGTANVVNLCLAHSVKKMCYVSSVATLGTPLNGRPITEETHWNPEEKNNVYAITKYGAEMEIWRGTQEGLDAVIIKPGVIIGEGFWNSGSGVIIKTASKGIPFYTDGSMGVVDVQDVVKAMIDGMRAGLKNTSYIVVGNNLEYKELLTAIAQRFGAKPPKKRAPKWVLLFFSKLDWLVSKIFGTKRKLLKATVNSLYTTSNYDSSKIEAELDFKFTPIVQTLNRVTDRYSSES</sequence>
<accession>A0A2U0HZK3</accession>
<dbReference type="SUPFAM" id="SSF51735">
    <property type="entry name" value="NAD(P)-binding Rossmann-fold domains"/>
    <property type="match status" value="1"/>
</dbReference>
<dbReference type="AlphaFoldDB" id="A0A2U0HZK3"/>
<dbReference type="InterPro" id="IPR051783">
    <property type="entry name" value="NAD(P)-dependent_oxidoreduct"/>
</dbReference>
<evidence type="ECO:0000259" key="1">
    <source>
        <dbReference type="Pfam" id="PF01370"/>
    </source>
</evidence>